<keyword evidence="1" id="KW-0472">Membrane</keyword>
<sequence length="159" mass="16904">MPGLLTGATLGLATPGASVEHEVRLERIQAWTSLGIAAVAWPLSTLIPTDQGWALVMAHDTAVAVTISAILGTLIDLLPFAAFPGGLLKEHARWSWAGLTAITWTAFMAFVMPQSRYWLDVGDHVGRWITVAAVAMVAGIAVVMLLHRRDVRARAAAAA</sequence>
<feature type="transmembrane region" description="Helical" evidence="1">
    <location>
        <begin position="94"/>
        <end position="113"/>
    </location>
</feature>
<reference evidence="2 3" key="1">
    <citation type="journal article" date="2016" name="Int. J. Syst. Evol. Microbiol.">
        <title>Nocardioides albidus sp. nov., an actinobacterium isolated from garden soil.</title>
        <authorList>
            <person name="Singh H."/>
            <person name="Du J."/>
            <person name="Trinh H."/>
            <person name="Won K."/>
            <person name="Yang J.E."/>
            <person name="Yin C."/>
            <person name="Kook M."/>
            <person name="Yi T.H."/>
        </authorList>
    </citation>
    <scope>NUCLEOTIDE SEQUENCE [LARGE SCALE GENOMIC DNA]</scope>
    <source>
        <strain evidence="2 3">CCTCC AB 2015297</strain>
    </source>
</reference>
<evidence type="ECO:0000313" key="2">
    <source>
        <dbReference type="EMBL" id="TNM36217.1"/>
    </source>
</evidence>
<keyword evidence="1" id="KW-0812">Transmembrane</keyword>
<dbReference type="AlphaFoldDB" id="A0A5C4VK54"/>
<protein>
    <submittedName>
        <fullName evidence="2">Uncharacterized protein</fullName>
    </submittedName>
</protein>
<proteinExistence type="predicted"/>
<dbReference type="Proteomes" id="UP000313231">
    <property type="component" value="Unassembled WGS sequence"/>
</dbReference>
<name>A0A5C4VK54_9ACTN</name>
<evidence type="ECO:0000256" key="1">
    <source>
        <dbReference type="SAM" id="Phobius"/>
    </source>
</evidence>
<accession>A0A5C4VK54</accession>
<keyword evidence="1" id="KW-1133">Transmembrane helix</keyword>
<organism evidence="2 3">
    <name type="scientific">Nocardioides albidus</name>
    <dbReference type="NCBI Taxonomy" id="1517589"/>
    <lineage>
        <taxon>Bacteria</taxon>
        <taxon>Bacillati</taxon>
        <taxon>Actinomycetota</taxon>
        <taxon>Actinomycetes</taxon>
        <taxon>Propionibacteriales</taxon>
        <taxon>Nocardioidaceae</taxon>
        <taxon>Nocardioides</taxon>
    </lineage>
</organism>
<feature type="transmembrane region" description="Helical" evidence="1">
    <location>
        <begin position="125"/>
        <end position="146"/>
    </location>
</feature>
<keyword evidence="3" id="KW-1185">Reference proteome</keyword>
<dbReference type="EMBL" id="VDMP01000027">
    <property type="protein sequence ID" value="TNM36217.1"/>
    <property type="molecule type" value="Genomic_DNA"/>
</dbReference>
<comment type="caution">
    <text evidence="2">The sequence shown here is derived from an EMBL/GenBank/DDBJ whole genome shotgun (WGS) entry which is preliminary data.</text>
</comment>
<gene>
    <name evidence="2" type="ORF">FHP29_18750</name>
</gene>
<feature type="transmembrane region" description="Helical" evidence="1">
    <location>
        <begin position="62"/>
        <end position="82"/>
    </location>
</feature>
<evidence type="ECO:0000313" key="3">
    <source>
        <dbReference type="Proteomes" id="UP000313231"/>
    </source>
</evidence>